<dbReference type="GO" id="GO:0004866">
    <property type="term" value="F:endopeptidase inhibitor activity"/>
    <property type="evidence" value="ECO:0007669"/>
    <property type="project" value="InterPro"/>
</dbReference>
<keyword evidence="7" id="KW-1185">Reference proteome</keyword>
<sequence>MSKVNYSGLETSIYAYRNQVKRESDLIALFVHWYLVKNDFVCVIDGKKTEILPENWNESEEIYVINYSLDSKGYELKILNVDKETCIVNLMKKSTERTASFSCVIKNHISNLRNEYQNLFMNLNDLHEMLSKEFTPLFKEESSKSTSGTQSRESGASVPRPNPPEAIYDPLRIGGPVRPPLAPVGIGRSDLDPFSFDPLGTGGMVFDPFRNYDRRLIPTNLPPGAVPPRARFDPYGPPNPDELIPGSSTRVGPNPNHLRPPGGFGNDHMFM</sequence>
<evidence type="ECO:0000313" key="6">
    <source>
        <dbReference type="EMBL" id="CAF0793941.1"/>
    </source>
</evidence>
<feature type="compositionally biased region" description="Polar residues" evidence="4">
    <location>
        <begin position="144"/>
        <end position="154"/>
    </location>
</feature>
<dbReference type="GO" id="GO:0000502">
    <property type="term" value="C:proteasome complex"/>
    <property type="evidence" value="ECO:0007669"/>
    <property type="project" value="UniProtKB-KW"/>
</dbReference>
<evidence type="ECO:0000256" key="1">
    <source>
        <dbReference type="ARBA" id="ARBA00006405"/>
    </source>
</evidence>
<comment type="similarity">
    <text evidence="1">Belongs to the proteasome inhibitor PI31 family.</text>
</comment>
<evidence type="ECO:0000256" key="4">
    <source>
        <dbReference type="SAM" id="MobiDB-lite"/>
    </source>
</evidence>
<name>A0A813SDP5_9BILA</name>
<feature type="region of interest" description="Disordered" evidence="4">
    <location>
        <begin position="247"/>
        <end position="271"/>
    </location>
</feature>
<reference evidence="6" key="1">
    <citation type="submission" date="2021-02" db="EMBL/GenBank/DDBJ databases">
        <authorList>
            <person name="Nowell W R."/>
        </authorList>
    </citation>
    <scope>NUCLEOTIDE SEQUENCE</scope>
    <source>
        <strain evidence="6">Ploen Becks lab</strain>
    </source>
</reference>
<dbReference type="PANTHER" id="PTHR13266:SF1">
    <property type="entry name" value="PROTEASOME INHIBITOR PI31 SUBUNIT"/>
    <property type="match status" value="1"/>
</dbReference>
<dbReference type="OrthoDB" id="68090at2759"/>
<dbReference type="Gene3D" id="3.40.1000.30">
    <property type="match status" value="1"/>
</dbReference>
<dbReference type="Pfam" id="PF11566">
    <property type="entry name" value="PI31_Prot_N"/>
    <property type="match status" value="1"/>
</dbReference>
<dbReference type="Proteomes" id="UP000663879">
    <property type="component" value="Unassembled WGS sequence"/>
</dbReference>
<dbReference type="GO" id="GO:0070628">
    <property type="term" value="F:proteasome binding"/>
    <property type="evidence" value="ECO:0007669"/>
    <property type="project" value="InterPro"/>
</dbReference>
<evidence type="ECO:0000256" key="2">
    <source>
        <dbReference type="ARBA" id="ARBA00015575"/>
    </source>
</evidence>
<accession>A0A813SDP5</accession>
<keyword evidence="3" id="KW-0647">Proteasome</keyword>
<dbReference type="PANTHER" id="PTHR13266">
    <property type="entry name" value="PROTEASOME INHIBITOR"/>
    <property type="match status" value="1"/>
</dbReference>
<evidence type="ECO:0000259" key="5">
    <source>
        <dbReference type="Pfam" id="PF11566"/>
    </source>
</evidence>
<dbReference type="GO" id="GO:0043161">
    <property type="term" value="P:proteasome-mediated ubiquitin-dependent protein catabolic process"/>
    <property type="evidence" value="ECO:0007669"/>
    <property type="project" value="InterPro"/>
</dbReference>
<protein>
    <recommendedName>
        <fullName evidence="2">Proteasome inhibitor PI31 subunit</fullName>
    </recommendedName>
</protein>
<dbReference type="InterPro" id="IPR021625">
    <property type="entry name" value="PI31_Prot_N"/>
</dbReference>
<proteinExistence type="inferred from homology"/>
<evidence type="ECO:0000256" key="3">
    <source>
        <dbReference type="ARBA" id="ARBA00022942"/>
    </source>
</evidence>
<dbReference type="AlphaFoldDB" id="A0A813SDP5"/>
<feature type="domain" description="PI31 proteasome regulator N-terminal" evidence="5">
    <location>
        <begin position="18"/>
        <end position="127"/>
    </location>
</feature>
<comment type="caution">
    <text evidence="6">The sequence shown here is derived from an EMBL/GenBank/DDBJ whole genome shotgun (WGS) entry which is preliminary data.</text>
</comment>
<organism evidence="6 7">
    <name type="scientific">Brachionus calyciflorus</name>
    <dbReference type="NCBI Taxonomy" id="104777"/>
    <lineage>
        <taxon>Eukaryota</taxon>
        <taxon>Metazoa</taxon>
        <taxon>Spiralia</taxon>
        <taxon>Gnathifera</taxon>
        <taxon>Rotifera</taxon>
        <taxon>Eurotatoria</taxon>
        <taxon>Monogononta</taxon>
        <taxon>Pseudotrocha</taxon>
        <taxon>Ploima</taxon>
        <taxon>Brachionidae</taxon>
        <taxon>Brachionus</taxon>
    </lineage>
</organism>
<dbReference type="EMBL" id="CAJNOC010000705">
    <property type="protein sequence ID" value="CAF0793941.1"/>
    <property type="molecule type" value="Genomic_DNA"/>
</dbReference>
<dbReference type="InterPro" id="IPR045128">
    <property type="entry name" value="PI31-like"/>
</dbReference>
<evidence type="ECO:0000313" key="7">
    <source>
        <dbReference type="Proteomes" id="UP000663879"/>
    </source>
</evidence>
<feature type="region of interest" description="Disordered" evidence="4">
    <location>
        <begin position="138"/>
        <end position="174"/>
    </location>
</feature>
<gene>
    <name evidence="6" type="ORF">OXX778_LOCUS6113</name>
</gene>